<dbReference type="SUPFAM" id="SSF51971">
    <property type="entry name" value="Nucleotide-binding domain"/>
    <property type="match status" value="1"/>
</dbReference>
<dbReference type="InterPro" id="IPR036188">
    <property type="entry name" value="FAD/NAD-bd_sf"/>
</dbReference>
<dbReference type="GO" id="GO:0004324">
    <property type="term" value="F:ferredoxin-NADP+ reductase activity"/>
    <property type="evidence" value="ECO:0007669"/>
    <property type="project" value="UniProtKB-EC"/>
</dbReference>
<feature type="binding site" evidence="10">
    <location>
        <position position="208"/>
    </location>
    <ligand>
        <name>NADP(+)</name>
        <dbReference type="ChEBI" id="CHEBI:58349"/>
    </ligand>
</feature>
<comment type="cofactor">
    <cofactor evidence="1 9">
        <name>FAD</name>
        <dbReference type="ChEBI" id="CHEBI:57692"/>
    </cofactor>
</comment>
<evidence type="ECO:0000259" key="11">
    <source>
        <dbReference type="Pfam" id="PF07992"/>
    </source>
</evidence>
<evidence type="ECO:0000256" key="9">
    <source>
        <dbReference type="PIRSR" id="PIRSR000362-1"/>
    </source>
</evidence>
<evidence type="ECO:0000256" key="8">
    <source>
        <dbReference type="ARBA" id="ARBA00047776"/>
    </source>
</evidence>
<feature type="domain" description="FAD/NAD(P)-binding" evidence="11">
    <location>
        <begin position="7"/>
        <end position="185"/>
    </location>
</feature>
<feature type="binding site" evidence="9">
    <location>
        <position position="16"/>
    </location>
    <ligand>
        <name>FAD</name>
        <dbReference type="ChEBI" id="CHEBI:57692"/>
    </ligand>
</feature>
<evidence type="ECO:0000256" key="6">
    <source>
        <dbReference type="ARBA" id="ARBA00022857"/>
    </source>
</evidence>
<dbReference type="AlphaFoldDB" id="A0A2A4AMN4"/>
<gene>
    <name evidence="12" type="ORF">COM45_03255</name>
</gene>
<keyword evidence="7" id="KW-0560">Oxidoreductase</keyword>
<evidence type="ECO:0000256" key="1">
    <source>
        <dbReference type="ARBA" id="ARBA00001974"/>
    </source>
</evidence>
<dbReference type="PANTHER" id="PTHR48467:SF1">
    <property type="entry name" value="GLUTAMATE SYNTHASE 1 [NADH], CHLOROPLASTIC-LIKE"/>
    <property type="match status" value="1"/>
</dbReference>
<comment type="similarity">
    <text evidence="2">Belongs to the ferredoxin--NADP reductase type 1 family.</text>
</comment>
<dbReference type="PRINTS" id="PR00419">
    <property type="entry name" value="ADXRDTASE"/>
</dbReference>
<dbReference type="InterPro" id="IPR023753">
    <property type="entry name" value="FAD/NAD-binding_dom"/>
</dbReference>
<dbReference type="InterPro" id="IPR055275">
    <property type="entry name" value="Ferredox_Rdtase"/>
</dbReference>
<comment type="catalytic activity">
    <reaction evidence="8">
        <text>2 reduced [2Fe-2S]-[ferredoxin] + NADP(+) + H(+) = 2 oxidized [2Fe-2S]-[ferredoxin] + NADPH</text>
        <dbReference type="Rhea" id="RHEA:20125"/>
        <dbReference type="Rhea" id="RHEA-COMP:10000"/>
        <dbReference type="Rhea" id="RHEA-COMP:10001"/>
        <dbReference type="ChEBI" id="CHEBI:15378"/>
        <dbReference type="ChEBI" id="CHEBI:33737"/>
        <dbReference type="ChEBI" id="CHEBI:33738"/>
        <dbReference type="ChEBI" id="CHEBI:57783"/>
        <dbReference type="ChEBI" id="CHEBI:58349"/>
        <dbReference type="EC" id="1.18.1.2"/>
    </reaction>
</comment>
<comment type="caution">
    <text evidence="12">The sequence shown here is derived from an EMBL/GenBank/DDBJ whole genome shotgun (WGS) entry which is preliminary data.</text>
</comment>
<evidence type="ECO:0000256" key="2">
    <source>
        <dbReference type="ARBA" id="ARBA00008312"/>
    </source>
</evidence>
<evidence type="ECO:0000256" key="5">
    <source>
        <dbReference type="ARBA" id="ARBA00022827"/>
    </source>
</evidence>
<dbReference type="Gene3D" id="3.40.50.720">
    <property type="entry name" value="NAD(P)-binding Rossmann-like Domain"/>
    <property type="match status" value="1"/>
</dbReference>
<dbReference type="InterPro" id="IPR021163">
    <property type="entry name" value="Ferredox_Rdtase_adrenod"/>
</dbReference>
<keyword evidence="5 9" id="KW-0274">FAD</keyword>
<feature type="binding site" evidence="9">
    <location>
        <position position="82"/>
    </location>
    <ligand>
        <name>FAD</name>
        <dbReference type="ChEBI" id="CHEBI:57692"/>
    </ligand>
</feature>
<evidence type="ECO:0000256" key="7">
    <source>
        <dbReference type="ARBA" id="ARBA00023002"/>
    </source>
</evidence>
<feature type="binding site" evidence="9">
    <location>
        <position position="359"/>
    </location>
    <ligand>
        <name>FAD</name>
        <dbReference type="ChEBI" id="CHEBI:57692"/>
    </ligand>
</feature>
<evidence type="ECO:0000256" key="10">
    <source>
        <dbReference type="PIRSR" id="PIRSR000362-2"/>
    </source>
</evidence>
<feature type="binding site" evidence="9">
    <location>
        <position position="38"/>
    </location>
    <ligand>
        <name>FAD</name>
        <dbReference type="ChEBI" id="CHEBI:57692"/>
    </ligand>
</feature>
<name>A0A2A4AMN4_9CORY</name>
<evidence type="ECO:0000313" key="12">
    <source>
        <dbReference type="EMBL" id="PCC83388.1"/>
    </source>
</evidence>
<feature type="binding site" evidence="9">
    <location>
        <position position="46"/>
    </location>
    <ligand>
        <name>FAD</name>
        <dbReference type="ChEBI" id="CHEBI:57692"/>
    </ligand>
</feature>
<dbReference type="PANTHER" id="PTHR48467">
    <property type="entry name" value="GLUTAMATE SYNTHASE 1 [NADH], CHLOROPLASTIC-LIKE"/>
    <property type="match status" value="1"/>
</dbReference>
<feature type="binding site" evidence="9">
    <location>
        <begin position="366"/>
        <end position="368"/>
    </location>
    <ligand>
        <name>FAD</name>
        <dbReference type="ChEBI" id="CHEBI:57692"/>
    </ligand>
</feature>
<keyword evidence="6 10" id="KW-0521">NADP</keyword>
<dbReference type="Pfam" id="PF07992">
    <property type="entry name" value="Pyr_redox_2"/>
    <property type="match status" value="1"/>
</dbReference>
<feature type="binding site" evidence="10">
    <location>
        <begin position="196"/>
        <end position="197"/>
    </location>
    <ligand>
        <name>NADP(+)</name>
        <dbReference type="ChEBI" id="CHEBI:58349"/>
    </ligand>
</feature>
<evidence type="ECO:0000313" key="13">
    <source>
        <dbReference type="Proteomes" id="UP000218690"/>
    </source>
</evidence>
<evidence type="ECO:0000256" key="3">
    <source>
        <dbReference type="ARBA" id="ARBA00013223"/>
    </source>
</evidence>
<accession>A0A2A4AMN4</accession>
<proteinExistence type="inferred from homology"/>
<sequence length="449" mass="48679">MSQAPLKVAVIGAGPAGIYASDILVKKTGGNVEIDLIEQMPAPFGLIRYGVAPDHPRIKGIVNSLHRVLETEQIRLISNVHVGRDLTVAQLQEHYDAVVFATGAVGDRNLDVPGADLEGVHGAGEFVGFYDGNPRFNREWDLSAKEVAVVGVGNVGLDVARILAKTGDELKVTEIPDNVYDSLAKNQAETVRVFGRRGPAQAKFTPLELKELDHSPTINVVVDPEDIDYDEASLEARANSKSQDLVCQTLEGYAIREPKDAPHTLQIHLFEQPVEILGENGKVTGIKTERTELTGDGNVRGTGKFTEWPVQAVYLAVGYRSDAIDTVPFNTDKNVINNDGGHVIEQDGSIVPGLYATGWIKRGPVGLIGNTKSDATETIGMLLEDAEAGKLSHSSDEDITATLSEAGIEFLTWDGWKNLDAAERALGEAEGRERKKYVEWEDMVTHSRG</sequence>
<dbReference type="PIRSF" id="PIRSF000362">
    <property type="entry name" value="FNR"/>
    <property type="match status" value="1"/>
</dbReference>
<keyword evidence="4" id="KW-0285">Flavoprotein</keyword>
<reference evidence="12 13" key="1">
    <citation type="submission" date="2017-09" db="EMBL/GenBank/DDBJ databases">
        <title>Draft Genome Sequence of Corynebacterium accolens AH4003.</title>
        <authorList>
            <person name="Chen Y."/>
            <person name="Oosthuysen W.F."/>
            <person name="Kelley S."/>
            <person name="Horswill A."/>
        </authorList>
    </citation>
    <scope>NUCLEOTIDE SEQUENCE [LARGE SCALE GENOMIC DNA]</scope>
    <source>
        <strain evidence="12 13">AH4003</strain>
    </source>
</reference>
<dbReference type="Proteomes" id="UP000218690">
    <property type="component" value="Unassembled WGS sequence"/>
</dbReference>
<dbReference type="Gene3D" id="3.50.50.60">
    <property type="entry name" value="FAD/NAD(P)-binding domain"/>
    <property type="match status" value="1"/>
</dbReference>
<dbReference type="EC" id="1.18.1.2" evidence="3"/>
<dbReference type="EMBL" id="NWBP01000011">
    <property type="protein sequence ID" value="PCC83388.1"/>
    <property type="molecule type" value="Genomic_DNA"/>
</dbReference>
<feature type="binding site" evidence="10">
    <location>
        <position position="366"/>
    </location>
    <ligand>
        <name>NADP(+)</name>
        <dbReference type="ChEBI" id="CHEBI:58349"/>
    </ligand>
</feature>
<evidence type="ECO:0000256" key="4">
    <source>
        <dbReference type="ARBA" id="ARBA00022630"/>
    </source>
</evidence>
<protein>
    <recommendedName>
        <fullName evidence="3">ferredoxin--NADP(+) reductase</fullName>
        <ecNumber evidence="3">1.18.1.2</ecNumber>
    </recommendedName>
</protein>
<organism evidence="12 13">
    <name type="scientific">Corynebacterium accolens</name>
    <dbReference type="NCBI Taxonomy" id="38284"/>
    <lineage>
        <taxon>Bacteria</taxon>
        <taxon>Bacillati</taxon>
        <taxon>Actinomycetota</taxon>
        <taxon>Actinomycetes</taxon>
        <taxon>Mycobacteriales</taxon>
        <taxon>Corynebacteriaceae</taxon>
        <taxon>Corynebacterium</taxon>
    </lineage>
</organism>